<protein>
    <recommendedName>
        <fullName evidence="7">Zn(2)-C6 fungal-type domain-containing protein</fullName>
    </recommendedName>
</protein>
<dbReference type="SMART" id="SM00066">
    <property type="entry name" value="GAL4"/>
    <property type="match status" value="1"/>
</dbReference>
<dbReference type="GO" id="GO:0000981">
    <property type="term" value="F:DNA-binding transcription factor activity, RNA polymerase II-specific"/>
    <property type="evidence" value="ECO:0007669"/>
    <property type="project" value="InterPro"/>
</dbReference>
<keyword evidence="2" id="KW-0862">Zinc</keyword>
<keyword evidence="1" id="KW-0479">Metal-binding</keyword>
<dbReference type="AlphaFoldDB" id="A0A9P8UWG9"/>
<keyword evidence="5" id="KW-0539">Nucleus</keyword>
<comment type="caution">
    <text evidence="8">The sequence shown here is derived from an EMBL/GenBank/DDBJ whole genome shotgun (WGS) entry which is preliminary data.</text>
</comment>
<dbReference type="InterPro" id="IPR036864">
    <property type="entry name" value="Zn2-C6_fun-type_DNA-bd_sf"/>
</dbReference>
<sequence>MSSERRRACIPCTRAKRQCTKQTPSCRRCVLRGGLVCEYPPARRPAAALVSISPCAEAAGSSAAQAPQTLEQSEYVESLLEEEDIDFNSRLLELNQFGPSETDPAYQNIPDTPAENNSASTAAPWFLLPSSWKHEHSPPRPQEDVSTASIQSYVSTIRGWFYSWASGSSPNPLFHPELYRRDMPRCAQDAYTAISAYQHRTAANSATVLRIVGARAEQLVQEQALRETLGGELSMLEHLARVHALLAYQTIGLFDGDIRARARADEMVDTLFGWCEAMWWSAREAQRKRQDNSSPLQPPDDDAPPLPAAAGVVQGSTAAAAAATDGAGGGIRGDDTTSLWHTFVQLESVRRVFLTTNILQHVYLTLNRGWSVCPGGVTISIRRGVWEARSAYAWEKLVGGGDGGEDPLLGLQTMRLGEVLGVVRPVDVDDFGLAVMGLHFAENKLERWFDGKGGMVERESMDILVGLGIVGAN</sequence>
<dbReference type="CDD" id="cd00067">
    <property type="entry name" value="GAL4"/>
    <property type="match status" value="1"/>
</dbReference>
<evidence type="ECO:0000256" key="4">
    <source>
        <dbReference type="ARBA" id="ARBA00023163"/>
    </source>
</evidence>
<dbReference type="GeneID" id="70135320"/>
<dbReference type="Proteomes" id="UP000758603">
    <property type="component" value="Unassembled WGS sequence"/>
</dbReference>
<evidence type="ECO:0000256" key="3">
    <source>
        <dbReference type="ARBA" id="ARBA00023015"/>
    </source>
</evidence>
<evidence type="ECO:0000256" key="5">
    <source>
        <dbReference type="ARBA" id="ARBA00023242"/>
    </source>
</evidence>
<evidence type="ECO:0000313" key="8">
    <source>
        <dbReference type="EMBL" id="KAH6660564.1"/>
    </source>
</evidence>
<proteinExistence type="predicted"/>
<dbReference type="SUPFAM" id="SSF57701">
    <property type="entry name" value="Zn2/Cys6 DNA-binding domain"/>
    <property type="match status" value="1"/>
</dbReference>
<accession>A0A9P8UWG9</accession>
<feature type="region of interest" description="Disordered" evidence="6">
    <location>
        <begin position="286"/>
        <end position="309"/>
    </location>
</feature>
<organism evidence="8 9">
    <name type="scientific">Truncatella angustata</name>
    <dbReference type="NCBI Taxonomy" id="152316"/>
    <lineage>
        <taxon>Eukaryota</taxon>
        <taxon>Fungi</taxon>
        <taxon>Dikarya</taxon>
        <taxon>Ascomycota</taxon>
        <taxon>Pezizomycotina</taxon>
        <taxon>Sordariomycetes</taxon>
        <taxon>Xylariomycetidae</taxon>
        <taxon>Amphisphaeriales</taxon>
        <taxon>Sporocadaceae</taxon>
        <taxon>Truncatella</taxon>
    </lineage>
</organism>
<reference evidence="8" key="1">
    <citation type="journal article" date="2021" name="Nat. Commun.">
        <title>Genetic determinants of endophytism in the Arabidopsis root mycobiome.</title>
        <authorList>
            <person name="Mesny F."/>
            <person name="Miyauchi S."/>
            <person name="Thiergart T."/>
            <person name="Pickel B."/>
            <person name="Atanasova L."/>
            <person name="Karlsson M."/>
            <person name="Huettel B."/>
            <person name="Barry K.W."/>
            <person name="Haridas S."/>
            <person name="Chen C."/>
            <person name="Bauer D."/>
            <person name="Andreopoulos W."/>
            <person name="Pangilinan J."/>
            <person name="LaButti K."/>
            <person name="Riley R."/>
            <person name="Lipzen A."/>
            <person name="Clum A."/>
            <person name="Drula E."/>
            <person name="Henrissat B."/>
            <person name="Kohler A."/>
            <person name="Grigoriev I.V."/>
            <person name="Martin F.M."/>
            <person name="Hacquard S."/>
        </authorList>
    </citation>
    <scope>NUCLEOTIDE SEQUENCE</scope>
    <source>
        <strain evidence="8">MPI-SDFR-AT-0073</strain>
    </source>
</reference>
<dbReference type="PROSITE" id="PS00463">
    <property type="entry name" value="ZN2_CY6_FUNGAL_1"/>
    <property type="match status" value="1"/>
</dbReference>
<feature type="domain" description="Zn(2)-C6 fungal-type" evidence="7">
    <location>
        <begin position="8"/>
        <end position="39"/>
    </location>
</feature>
<evidence type="ECO:0000259" key="7">
    <source>
        <dbReference type="PROSITE" id="PS50048"/>
    </source>
</evidence>
<dbReference type="RefSeq" id="XP_045964695.1">
    <property type="nucleotide sequence ID" value="XM_046106429.1"/>
</dbReference>
<keyword evidence="4" id="KW-0804">Transcription</keyword>
<dbReference type="Gene3D" id="4.10.240.10">
    <property type="entry name" value="Zn(2)-C6 fungal-type DNA-binding domain"/>
    <property type="match status" value="1"/>
</dbReference>
<dbReference type="GO" id="GO:0008270">
    <property type="term" value="F:zinc ion binding"/>
    <property type="evidence" value="ECO:0007669"/>
    <property type="project" value="InterPro"/>
</dbReference>
<dbReference type="EMBL" id="JAGPXC010000001">
    <property type="protein sequence ID" value="KAH6660564.1"/>
    <property type="molecule type" value="Genomic_DNA"/>
</dbReference>
<name>A0A9P8UWG9_9PEZI</name>
<dbReference type="Pfam" id="PF00172">
    <property type="entry name" value="Zn_clus"/>
    <property type="match status" value="1"/>
</dbReference>
<evidence type="ECO:0000256" key="6">
    <source>
        <dbReference type="SAM" id="MobiDB-lite"/>
    </source>
</evidence>
<dbReference type="InterPro" id="IPR001138">
    <property type="entry name" value="Zn2Cys6_DnaBD"/>
</dbReference>
<keyword evidence="9" id="KW-1185">Reference proteome</keyword>
<evidence type="ECO:0000256" key="2">
    <source>
        <dbReference type="ARBA" id="ARBA00022833"/>
    </source>
</evidence>
<dbReference type="PROSITE" id="PS50048">
    <property type="entry name" value="ZN2_CY6_FUNGAL_2"/>
    <property type="match status" value="1"/>
</dbReference>
<keyword evidence="3" id="KW-0805">Transcription regulation</keyword>
<gene>
    <name evidence="8" type="ORF">BKA67DRAFT_653736</name>
</gene>
<dbReference type="PANTHER" id="PTHR47660">
    <property type="entry name" value="TRANSCRIPTION FACTOR WITH C2H2 AND ZN(2)-CYS(6) DNA BINDING DOMAIN (EUROFUNG)-RELATED-RELATED"/>
    <property type="match status" value="1"/>
</dbReference>
<dbReference type="OrthoDB" id="5355161at2759"/>
<evidence type="ECO:0000256" key="1">
    <source>
        <dbReference type="ARBA" id="ARBA00022723"/>
    </source>
</evidence>
<evidence type="ECO:0000313" key="9">
    <source>
        <dbReference type="Proteomes" id="UP000758603"/>
    </source>
</evidence>